<feature type="region of interest" description="Disordered" evidence="2">
    <location>
        <begin position="4279"/>
        <end position="4376"/>
    </location>
</feature>
<feature type="coiled-coil region" evidence="1">
    <location>
        <begin position="987"/>
        <end position="1099"/>
    </location>
</feature>
<feature type="region of interest" description="Disordered" evidence="2">
    <location>
        <begin position="4624"/>
        <end position="4647"/>
    </location>
</feature>
<dbReference type="PANTHER" id="PTHR45615">
    <property type="entry name" value="MYOSIN HEAVY CHAIN, NON-MUSCLE"/>
    <property type="match status" value="1"/>
</dbReference>
<feature type="region of interest" description="Disordered" evidence="2">
    <location>
        <begin position="855"/>
        <end position="914"/>
    </location>
</feature>
<keyword evidence="1" id="KW-0175">Coiled coil</keyword>
<feature type="compositionally biased region" description="Basic residues" evidence="2">
    <location>
        <begin position="755"/>
        <end position="764"/>
    </location>
</feature>
<feature type="compositionally biased region" description="Basic and acidic residues" evidence="2">
    <location>
        <begin position="10"/>
        <end position="20"/>
    </location>
</feature>
<feature type="coiled-coil region" evidence="1">
    <location>
        <begin position="2065"/>
        <end position="2092"/>
    </location>
</feature>
<feature type="region of interest" description="Disordered" evidence="2">
    <location>
        <begin position="2915"/>
        <end position="2961"/>
    </location>
</feature>
<dbReference type="Proteomes" id="UP000322899">
    <property type="component" value="Unassembled WGS sequence"/>
</dbReference>
<feature type="region of interest" description="Disordered" evidence="2">
    <location>
        <begin position="1109"/>
        <end position="1129"/>
    </location>
</feature>
<feature type="region of interest" description="Disordered" evidence="2">
    <location>
        <begin position="2861"/>
        <end position="2889"/>
    </location>
</feature>
<feature type="coiled-coil region" evidence="1">
    <location>
        <begin position="2278"/>
        <end position="2332"/>
    </location>
</feature>
<feature type="region of interest" description="Disordered" evidence="2">
    <location>
        <begin position="3927"/>
        <end position="3960"/>
    </location>
</feature>
<feature type="region of interest" description="Disordered" evidence="2">
    <location>
        <begin position="500"/>
        <end position="525"/>
    </location>
</feature>
<feature type="region of interest" description="Disordered" evidence="2">
    <location>
        <begin position="570"/>
        <end position="591"/>
    </location>
</feature>
<feature type="compositionally biased region" description="Basic and acidic residues" evidence="2">
    <location>
        <begin position="1699"/>
        <end position="1710"/>
    </location>
</feature>
<feature type="region of interest" description="Disordered" evidence="2">
    <location>
        <begin position="4551"/>
        <end position="4587"/>
    </location>
</feature>
<proteinExistence type="predicted"/>
<feature type="compositionally biased region" description="Low complexity" evidence="2">
    <location>
        <begin position="1112"/>
        <end position="1129"/>
    </location>
</feature>
<accession>A0A5A8EH81</accession>
<organism evidence="3 4">
    <name type="scientific">Cafeteria roenbergensis</name>
    <name type="common">Marine flagellate</name>
    <dbReference type="NCBI Taxonomy" id="33653"/>
    <lineage>
        <taxon>Eukaryota</taxon>
        <taxon>Sar</taxon>
        <taxon>Stramenopiles</taxon>
        <taxon>Bigyra</taxon>
        <taxon>Opalozoa</taxon>
        <taxon>Bicosoecida</taxon>
        <taxon>Cafeteriaceae</taxon>
        <taxon>Cafeteria</taxon>
    </lineage>
</organism>
<sequence length="4771" mass="491138">MQVMRSGGRSRSDGRGEVPRRAAARPASPGGSAGAAIRHAREEVAAGSESSEGRRPITESKSFLRRKDLGRTIQGPFKRQNVAKATEATRIIAAGLYGPKLVSDYEFENHGPVPVPSTDEERARAHALEAARAAAAGRSDRGGHYPTPASVRAAAAARLKEAEGDIGEPRGGSRRPEDEEERRRRHERRREREEEEDRRRRQRRREEEAADAEARARGEPLPSRRRRDEEDKARRRRRDRRRQEEDEDEARRERYRREEDAADAEARARGEDPPSRRQRDEDDEARRRRRARRRREEDEDEERRQRHRRRREAEEDAAYAASAAAGGGDDGGARSKRAPSPIEFDRATPRGGAVGSASQPVLAVDGGLTHSHAGPDGGAITVSGAHSGAVGSAGGGALGARIPSMGSVGALGPPRSSSVSRSTLAPGPPEPLPEELVQKAAAASEHIKDHRRRVDAARARARRLEEAAAEGGTPTDPLAQDAVDSAAREAGAKIAKAETLRKLADSSPASASAAQRLVEAEEEAAAASKALEAAVDAAEGAGEASAVAGDIAMQRMQLDALQERLRSLPAADGRGARAGGRDGRPRTARVDRASEALRRAEKALRSVQECASGAGGRPNLAELREAVRLLGPAVSDARNAVTHRERAAARTRVSRALAALQEVDEDYGVAQRTLSAAEAMRNALADVAPVAGGMDMVPGVDLRAPEERAADAVRRLGGVRTAKAAMDKAAKDQAAARRAAVALEAFASGAGRSGSRARRIRRGRGGGGSSAADDGDGDDDSVEGRGSGADDDGGAAGDAADALLADLAKSTERFRASCVVARDLATDAHGLLEEEVMEICQDLDMIRGEVDGQAREMARSASGRGGGGGGRDAEKAVSQAAQEALDACDAARRELGRSQSEAPPGNAERARQAHAELAAAARSLGAGRRAADTAAEAADSKRAEAALADVESSLRGHEGPGEALRLLAAAVADAGADEAEAADTELMATVRGEHAKAERAAKQAERAIEEARRAGPAAEKHALALEASRAVEVARRVAEDAQAKVAEFRAAAALGRKVNDVDVGLMNGERTSSRLNKLLAAARALLEQASEERRSALRAKAAVAGAGGRRGGAASAAAMSPGGPGSASASAAAAAAGSADGAPGGGVPVPGTFSRTADALGRADGALEVLTGELKSLRRLRERVGGLELTSAEHQPSLLRYTEQGKRCADMQASTEAACHDAVRAAAADAKEDLSQIRAAEGSLRRWENESASSAGRPTTAAVVAALDRANETLANADVVSRVGGSDESGAEAQAAALPKLARAAKQARQALRDALSAAAYATDKRTREQSRKDLAAASGSVVQAMERLKSLVDRAAAVEGRDPDSHAAAGVGGAMAEVASKERRLRAAIQRAQEADEDDPRYDDRARDAVAGVPALVASLDEAEAAVEDAESRADRQERERKRADAGKRAAQAFKRKAASADALMGRLTELEKEHREDGAPDDAAGKAIAAARSATAELRAITAAPPSMAAVDDVAVAAAQAAAQRLEGALALAEAAMGEAEASIAGRHLTAARGEYESLRDRVAALGDDVSAFRQQTKDSGGDADAAAEPLLEELTAAKGALEQLRAAEEAARREPSARERQRAAAAVVRRDAPEAKARVEAAIQACETMREGARLGQRVAAADKVIHSAQRELAVLKGHVRTAQASDMAVVEAASETERDHVRDAHPRPTTPQPVRDLEAALEGAATERAALLAGGLTDPAQRSRVREYLAHSDDIGEMVGRAQTASTGLVESALAGSVSTLEALKSRLRALHARDAMERPAGTDESANTPVSAALGRATEALSGSDLLVKMAQRAGAEGKARMLPRVDRVVQTARAALRAASAALTARTMERDRAASESQLADAQRKLKQARGRLDEATRRGARLEASDPEAAEAAGVGKARAQAEGALRLLEDAASQVQASATGSKQRSDAAQRLVAGLPDALEAVLASETAATQGEEAKQRREEEEARKRRAASKRRRVEEASETVASLQGKLDELQARERAAAAGRRDFVSAREAAGQDSQAASAAAAAGAAESAAGIAELERAIAAAKAALRSAEEEEAAAASEGRAGGELPDDAVARVTEAVEAARQASKQAVAAQTDGDLKLLEAQVAAAEQDAEEARRRHKKLRELGEGEASADSVLVPASHELERAEDLVARLRARRAEVVSEPDPERRRELAAEGAEGAAQALKRLQKGQRRLSDLATAATTGKVVAGTDAALERAGKRVGELRAALKAAGISGEGSSAAPPPDMERLARAVRNVTELREGLEHASLSDPAKQPAFERYGEARAELERAQRAAEKAVTAALGDAGKAAQAEVERLAPELDNLASEAEEVTIDGVDDGDDASSVGGAGAGRGADAVRHDKDSVRAGHAAVQGTRGELERVLGELKAVQDEEAADAAVPDDLMPEQERAARAFERAERLTELAPKARTLTSRLRQEQASLADAVRLRKAAKEGKRLAAESTAMEERVLAAEDRLAGLLPRVEAAEATAAEAGVEVDGDARRKLASLKDLLAEMADAMDRVKAASSPESRAAAQRAVLRSGEGLEGAVRGAIDAVTAVEAAAARGKEAKARADADAAIVALVREAESLFLGAKSNVEEGRALHEKAGRPGDGASAALGSADGALGTAAAARALVLDAALSALRDRERAMASRLEAEAKAKASKAAGALRAAREDVDRCSGFKRKVSVLEAEAIGRSDACESAGLEPGAGTKEADERLQAAQALQAEAEAAREAVAAGLALDPASPEGAEWAGKEENAAKLARLAAAVKKLEAAVAAAEKASVNAEADSGRRVAAKLASDATAALATLSALEQRQHDLRLRAKDLVEEAAADVRGSGADSGLSSARRRRPSAKGRRARLAAAADAASEQSAAAVAEAVAVQPRIAGEGGVPARPPSSGGPLTPGFSPAAAAPPRDGTGSPQSRPGRRAVVPRRQSTVAAAFGLAEGSPLAQDRDRAARFVAKVAAAEHAVGDTAKAVETAEAAVSAGRERALAEATVDAIAALARARARFGLLRAPSDKERADFAKEVCALPDVPPEVVDEFQGAPSRGLGAELASANSALPAPVLDVGSAELTTSSMPLPQAFEKVSAALSEADALAAEAKASSSSASGGGRSELAEPEWGFGPGGSSQGGRGSSSLTARARDSRQAAARRLVLCVAPLEAQVGAVAEALQGARDRSSRSADAAEAARMRAVRGDADRRLAAVSSRMTSVAADFNKLMSAGAASAGGRSSGEGAEDALEMTAGGETMSSTAARGFNSLAAASKLNSALGTAREAVAEARTHKQVLDSTVGPVVPGPAEAGGAAGAGDGESRDAPASLVLPYLRSVEAAEAAVGKAEEAVESQDEQLKAAGARRVLRRLGEALGRLRQAKRVIAAAGKRVRALRAQSTAKEAARSRRRASLRAGTSVMSGAGMPGAGGVGTRQEDLETLGPANRALRAAETAAEEASSLRDVLLGAPEVEAALRLSHTGASGAGAGASTAAADASAAGAGAGAGAGAAESKDADDGDEDPDAVSESGAGDITSKDFKAAIEAAVPPVFSAEVSRLVRTLHGQRVPAVEDAASALKKAAAAAAAALERRLAARADEELSDAAASLSRSDAAVQRAHEELQLAEAELQAEEGARRIKEKEEAASGAGAAAAASSGAGAGGSGAPTSPLRAGHTARGKALLPALEAARRAVQEGRGAVAEATARRDMVGNWAGGAESGLGSGSRRSSDHAARGGGPVSVGAVRGSDSSPDRSPWTGALSVGGSLSSTGPLSASARGGGASAGAGRFVPRSNCPPAIKAKFLGSVAEARGCANAATKAVMSLQRARRRVAPLLEAEQLIGELDTRAQAAAAAVEESGAAPSKPAMQRANAAVGKATGSVAGGRAVLTELVESQREVARRNAAAAEAAAAAQAAQRAAEPGSAATPSKAEDEAEARAEAEESAAMEQALARQLQEAMQTARTDVEAAEAAVKELRAGLAEGLRDLVAKEGALAARLAGLRGRLDRAQRDLDHAIESAGEDVVSGRAAAAAGPSSAAGKARAAYIAAQRSTGTAADAMASASAERDRMDGTTDPDRRAAAAMGFDSAVGAAATSLAEAEAAVKAFRAAAAAARNKDRSAAEALLAQERDAGKRLAQSQGRLEMLRADVSDDEATFPPNSAPHHRVTAAMDDAEAAIKRAEQKQEAVRVSADQANRRKVAAAAASAARTARGSIVPEDDGIVMLPGGEEAIDTDSLHKLVLDVAAAMNKVSRAAKVRDELRQQVRTSAAVGRATSGAVDGEEGADGAKGAQSAGEQRAAVARAGGKKQAVDVPRAEAAKGSKSLVNALTDPPMRTRDGGQATAGLGGAASGSGEENEDGPGGFEHSRRLRALLETEELRGARLGGDDDDEEISETGETRTRRQILLARRRLSHTAQRMGGEAGIQEEYLDVLDRMRLMLLNYGRLLREIADRRMTVLPKEVAKPLGAAMKAATSGTRKAQAALPAPSARLRLTRLQLEALESVVRDSSLKVLLFQSAMTEAERRVNQAYRTAFVSGAGKGLPRAASGVPAATSGRPQAPARPEGDPTRALKGARAGHAVSFADGAGAAGRYTGRSSAVGPTAQGSSDSLLTMRAQQHAQAHRPTAASSTRAWGRPTEAMAPGMMPGGPPSMSVRMFTPFPGFMPVPEGSSVALDKDRRPIAQNPATGQWYHLHPMAAPTSGSSHRRPASGGSRRSRSKSKKRSEARGGGSKPLYGAAGQDDQKAVFRVRTRKGGDGKRD</sequence>
<feature type="compositionally biased region" description="Basic residues" evidence="2">
    <location>
        <begin position="4715"/>
        <end position="4735"/>
    </location>
</feature>
<feature type="compositionally biased region" description="Basic and acidic residues" evidence="2">
    <location>
        <begin position="579"/>
        <end position="591"/>
    </location>
</feature>
<feature type="region of interest" description="Disordered" evidence="2">
    <location>
        <begin position="4695"/>
        <end position="4771"/>
    </location>
</feature>
<feature type="region of interest" description="Disordered" evidence="2">
    <location>
        <begin position="754"/>
        <end position="794"/>
    </location>
</feature>
<feature type="region of interest" description="Disordered" evidence="2">
    <location>
        <begin position="109"/>
        <end position="485"/>
    </location>
</feature>
<feature type="compositionally biased region" description="Low complexity" evidence="2">
    <location>
        <begin position="24"/>
        <end position="36"/>
    </location>
</feature>
<feature type="compositionally biased region" description="Low complexity" evidence="2">
    <location>
        <begin position="3319"/>
        <end position="3330"/>
    </location>
</feature>
<feature type="region of interest" description="Disordered" evidence="2">
    <location>
        <begin position="1"/>
        <end position="72"/>
    </location>
</feature>
<feature type="compositionally biased region" description="Low complexity" evidence="2">
    <location>
        <begin position="879"/>
        <end position="888"/>
    </location>
</feature>
<feature type="compositionally biased region" description="Gly residues" evidence="2">
    <location>
        <begin position="3727"/>
        <end position="3737"/>
    </location>
</feature>
<feature type="region of interest" description="Disordered" evidence="2">
    <location>
        <begin position="3648"/>
        <end position="3691"/>
    </location>
</feature>
<feature type="compositionally biased region" description="Low complexity" evidence="2">
    <location>
        <begin position="3927"/>
        <end position="3938"/>
    </location>
</feature>
<feature type="coiled-coil region" evidence="1">
    <location>
        <begin position="4175"/>
        <end position="4209"/>
    </location>
</feature>
<feature type="region of interest" description="Disordered" evidence="2">
    <location>
        <begin position="1875"/>
        <end position="1923"/>
    </location>
</feature>
<gene>
    <name evidence="3" type="ORF">FNF27_02449</name>
</gene>
<dbReference type="PANTHER" id="PTHR45615:SF66">
    <property type="entry name" value="CARD DOMAIN-CONTAINING PROTEIN"/>
    <property type="match status" value="1"/>
</dbReference>
<dbReference type="EMBL" id="VLTO01000010">
    <property type="protein sequence ID" value="KAA0176057.1"/>
    <property type="molecule type" value="Genomic_DNA"/>
</dbReference>
<feature type="compositionally biased region" description="Low complexity" evidence="2">
    <location>
        <begin position="3430"/>
        <end position="3440"/>
    </location>
</feature>
<feature type="compositionally biased region" description="Basic and acidic residues" evidence="2">
    <location>
        <begin position="204"/>
        <end position="218"/>
    </location>
</feature>
<feature type="region of interest" description="Disordered" evidence="2">
    <location>
        <begin position="1976"/>
        <end position="2014"/>
    </location>
</feature>
<evidence type="ECO:0000256" key="2">
    <source>
        <dbReference type="SAM" id="MobiDB-lite"/>
    </source>
</evidence>
<feature type="region of interest" description="Disordered" evidence="2">
    <location>
        <begin position="1428"/>
        <end position="1452"/>
    </location>
</feature>
<feature type="compositionally biased region" description="Gly residues" evidence="2">
    <location>
        <begin position="3152"/>
        <end position="3163"/>
    </location>
</feature>
<evidence type="ECO:0000313" key="3">
    <source>
        <dbReference type="EMBL" id="KAA0176057.1"/>
    </source>
</evidence>
<feature type="compositionally biased region" description="Low complexity" evidence="2">
    <location>
        <begin position="505"/>
        <end position="517"/>
    </location>
</feature>
<feature type="compositionally biased region" description="Basic and acidic residues" evidence="2">
    <location>
        <begin position="2386"/>
        <end position="2396"/>
    </location>
</feature>
<feature type="coiled-coil region" evidence="1">
    <location>
        <begin position="2123"/>
        <end position="2195"/>
    </location>
</feature>
<feature type="region of interest" description="Disordered" evidence="2">
    <location>
        <begin position="3416"/>
        <end position="3453"/>
    </location>
</feature>
<feature type="compositionally biased region" description="Basic and acidic residues" evidence="2">
    <location>
        <begin position="241"/>
        <end position="286"/>
    </location>
</feature>
<feature type="coiled-coil region" evidence="1">
    <location>
        <begin position="3355"/>
        <end position="3415"/>
    </location>
</feature>
<feature type="coiled-coil region" evidence="1">
    <location>
        <begin position="2740"/>
        <end position="2857"/>
    </location>
</feature>
<feature type="compositionally biased region" description="Basic and acidic residues" evidence="2">
    <location>
        <begin position="445"/>
        <end position="466"/>
    </location>
</feature>
<name>A0A5A8EH81_CAFRO</name>
<feature type="compositionally biased region" description="Basic and acidic residues" evidence="2">
    <location>
        <begin position="1897"/>
        <end position="1911"/>
    </location>
</feature>
<feature type="region of interest" description="Disordered" evidence="2">
    <location>
        <begin position="3131"/>
        <end position="3172"/>
    </location>
</feature>
<feature type="compositionally biased region" description="Basic and acidic residues" evidence="2">
    <location>
        <begin position="1982"/>
        <end position="1994"/>
    </location>
</feature>
<feature type="compositionally biased region" description="Basic and acidic residues" evidence="2">
    <location>
        <begin position="3942"/>
        <end position="3953"/>
    </location>
</feature>
<feature type="compositionally biased region" description="Acidic residues" evidence="2">
    <location>
        <begin position="3531"/>
        <end position="3541"/>
    </location>
</feature>
<feature type="region of interest" description="Disordered" evidence="2">
    <location>
        <begin position="3317"/>
        <end position="3341"/>
    </location>
</feature>
<feature type="region of interest" description="Disordered" evidence="2">
    <location>
        <begin position="3518"/>
        <end position="3549"/>
    </location>
</feature>
<comment type="caution">
    <text evidence="3">The sequence shown here is derived from an EMBL/GenBank/DDBJ whole genome shotgun (WGS) entry which is preliminary data.</text>
</comment>
<feature type="compositionally biased region" description="Basic and acidic residues" evidence="2">
    <location>
        <begin position="119"/>
        <end position="129"/>
    </location>
</feature>
<reference evidence="3 4" key="1">
    <citation type="submission" date="2019-07" db="EMBL/GenBank/DDBJ databases">
        <title>Genomes of Cafeteria roenbergensis.</title>
        <authorList>
            <person name="Fischer M.G."/>
            <person name="Hackl T."/>
            <person name="Roman M."/>
        </authorList>
    </citation>
    <scope>NUCLEOTIDE SEQUENCE [LARGE SCALE GENOMIC DNA]</scope>
    <source>
        <strain evidence="3 4">E4-10P</strain>
    </source>
</reference>
<feature type="region of interest" description="Disordered" evidence="2">
    <location>
        <begin position="2366"/>
        <end position="2403"/>
    </location>
</feature>
<evidence type="ECO:0000313" key="4">
    <source>
        <dbReference type="Proteomes" id="UP000322899"/>
    </source>
</evidence>
<feature type="region of interest" description="Disordered" evidence="2">
    <location>
        <begin position="3726"/>
        <end position="3804"/>
    </location>
</feature>
<feature type="region of interest" description="Disordered" evidence="2">
    <location>
        <begin position="1696"/>
        <end position="1717"/>
    </location>
</feature>
<feature type="compositionally biased region" description="Basic residues" evidence="2">
    <location>
        <begin position="2874"/>
        <end position="2887"/>
    </location>
</feature>
<feature type="compositionally biased region" description="Basic and acidic residues" evidence="2">
    <location>
        <begin position="1431"/>
        <end position="1449"/>
    </location>
</feature>
<feature type="compositionally biased region" description="Basic and acidic residues" evidence="2">
    <location>
        <begin position="3648"/>
        <end position="3659"/>
    </location>
</feature>
<feature type="compositionally biased region" description="Low complexity" evidence="2">
    <location>
        <begin position="3660"/>
        <end position="3672"/>
    </location>
</feature>
<protein>
    <submittedName>
        <fullName evidence="3">Uncharacterized protein</fullName>
    </submittedName>
</protein>
<evidence type="ECO:0000256" key="1">
    <source>
        <dbReference type="SAM" id="Coils"/>
    </source>
</evidence>
<feature type="coiled-coil region" evidence="1">
    <location>
        <begin position="1518"/>
        <end position="1545"/>
    </location>
</feature>